<keyword evidence="1" id="KW-0472">Membrane</keyword>
<organism evidence="2 3">
    <name type="scientific">Novipirellula galeiformis</name>
    <dbReference type="NCBI Taxonomy" id="2528004"/>
    <lineage>
        <taxon>Bacteria</taxon>
        <taxon>Pseudomonadati</taxon>
        <taxon>Planctomycetota</taxon>
        <taxon>Planctomycetia</taxon>
        <taxon>Pirellulales</taxon>
        <taxon>Pirellulaceae</taxon>
        <taxon>Novipirellula</taxon>
    </lineage>
</organism>
<keyword evidence="1" id="KW-1133">Transmembrane helix</keyword>
<feature type="transmembrane region" description="Helical" evidence="1">
    <location>
        <begin position="85"/>
        <end position="107"/>
    </location>
</feature>
<feature type="transmembrane region" description="Helical" evidence="1">
    <location>
        <begin position="119"/>
        <end position="138"/>
    </location>
</feature>
<evidence type="ECO:0000256" key="1">
    <source>
        <dbReference type="SAM" id="Phobius"/>
    </source>
</evidence>
<evidence type="ECO:0000313" key="3">
    <source>
        <dbReference type="Proteomes" id="UP000316304"/>
    </source>
</evidence>
<dbReference type="EMBL" id="SJPT01000002">
    <property type="protein sequence ID" value="TWU24956.1"/>
    <property type="molecule type" value="Genomic_DNA"/>
</dbReference>
<name>A0A5C6CPH2_9BACT</name>
<dbReference type="AlphaFoldDB" id="A0A5C6CPH2"/>
<protein>
    <submittedName>
        <fullName evidence="2">Uncharacterized protein</fullName>
    </submittedName>
</protein>
<keyword evidence="1" id="KW-0812">Transmembrane</keyword>
<sequence>MEVPANANYVKCNHCDAQLVVHRERDMTFTEAMDKLNETTQSLSDQVSRLNVNQQMAELDRRWEIQRNDYRITGKDGHSRLPTEGAAMVGGIFAVIFGTFWTVMAFAITSASPFAAAKIFPLFGLLFIGVGIFSAIHARNKASDYKRAKRRYESERDALARRTR</sequence>
<evidence type="ECO:0000313" key="2">
    <source>
        <dbReference type="EMBL" id="TWU24956.1"/>
    </source>
</evidence>
<dbReference type="Proteomes" id="UP000316304">
    <property type="component" value="Unassembled WGS sequence"/>
</dbReference>
<accession>A0A5C6CPH2</accession>
<reference evidence="2 3" key="1">
    <citation type="submission" date="2019-02" db="EMBL/GenBank/DDBJ databases">
        <title>Deep-cultivation of Planctomycetes and their phenomic and genomic characterization uncovers novel biology.</title>
        <authorList>
            <person name="Wiegand S."/>
            <person name="Jogler M."/>
            <person name="Boedeker C."/>
            <person name="Pinto D."/>
            <person name="Vollmers J."/>
            <person name="Rivas-Marin E."/>
            <person name="Kohn T."/>
            <person name="Peeters S.H."/>
            <person name="Heuer A."/>
            <person name="Rast P."/>
            <person name="Oberbeckmann S."/>
            <person name="Bunk B."/>
            <person name="Jeske O."/>
            <person name="Meyerdierks A."/>
            <person name="Storesund J.E."/>
            <person name="Kallscheuer N."/>
            <person name="Luecker S."/>
            <person name="Lage O.M."/>
            <person name="Pohl T."/>
            <person name="Merkel B.J."/>
            <person name="Hornburger P."/>
            <person name="Mueller R.-W."/>
            <person name="Bruemmer F."/>
            <person name="Labrenz M."/>
            <person name="Spormann A.M."/>
            <person name="Op Den Camp H."/>
            <person name="Overmann J."/>
            <person name="Amann R."/>
            <person name="Jetten M.S.M."/>
            <person name="Mascher T."/>
            <person name="Medema M.H."/>
            <person name="Devos D.P."/>
            <person name="Kaster A.-K."/>
            <person name="Ovreas L."/>
            <person name="Rohde M."/>
            <person name="Galperin M.Y."/>
            <person name="Jogler C."/>
        </authorList>
    </citation>
    <scope>NUCLEOTIDE SEQUENCE [LARGE SCALE GENOMIC DNA]</scope>
    <source>
        <strain evidence="2 3">Pla52o</strain>
    </source>
</reference>
<proteinExistence type="predicted"/>
<keyword evidence="3" id="KW-1185">Reference proteome</keyword>
<comment type="caution">
    <text evidence="2">The sequence shown here is derived from an EMBL/GenBank/DDBJ whole genome shotgun (WGS) entry which is preliminary data.</text>
</comment>
<gene>
    <name evidence="2" type="ORF">Pla52o_12530</name>
</gene>